<reference evidence="4" key="1">
    <citation type="submission" date="2022-10" db="EMBL/GenBank/DDBJ databases">
        <title>Hoeflea sp. J2-29, isolated from marine algae.</title>
        <authorList>
            <person name="Kristyanto S."/>
            <person name="Kim J.M."/>
            <person name="Jeon C.O."/>
        </authorList>
    </citation>
    <scope>NUCLEOTIDE SEQUENCE</scope>
    <source>
        <strain evidence="4">J2-29</strain>
    </source>
</reference>
<feature type="domain" description="GFO/IDH/MocA-like oxidoreductase" evidence="3">
    <location>
        <begin position="137"/>
        <end position="262"/>
    </location>
</feature>
<evidence type="ECO:0000259" key="3">
    <source>
        <dbReference type="Pfam" id="PF22725"/>
    </source>
</evidence>
<evidence type="ECO:0000259" key="2">
    <source>
        <dbReference type="Pfam" id="PF01408"/>
    </source>
</evidence>
<dbReference type="SUPFAM" id="SSF55347">
    <property type="entry name" value="Glyceraldehyde-3-phosphate dehydrogenase-like, C-terminal domain"/>
    <property type="match status" value="1"/>
</dbReference>
<keyword evidence="5" id="KW-1185">Reference proteome</keyword>
<gene>
    <name evidence="4" type="ORF">OEG82_15400</name>
</gene>
<protein>
    <submittedName>
        <fullName evidence="4">Gfo/Idh/MocA family oxidoreductase</fullName>
    </submittedName>
</protein>
<keyword evidence="1" id="KW-0560">Oxidoreductase</keyword>
<sequence>MSGTLDFAVLGLDHRHAYGMSEGMIAAGARMCGYWTDGEPVPLPGFRRRFPDAPRITELDRILEDDSIRLVLIACAPEHRAEVAIKAMRCGKDVMVDKPGCLTLAELEAVETAVKETGRIWSINFSERFEVRATTVATELVQAGVIGEVVQTMSLAPHRLNIATRLDWFFEPARYGGILGDIGTHQIDQFLHFAGREGADVVHAAVGNFANPGKPQFEDFGEMALVNARAQGYVRLDWYTPDALPNWGDGRLFILGTEGNIELRKYVDVAGREGTDHLFVVNRTRCEHIDCSSADLPYFSQLAADIRDRTETACSQNHTFQVCRLALKAQTMAVRRGNLA</sequence>
<proteinExistence type="predicted"/>
<dbReference type="RefSeq" id="WP_267613272.1">
    <property type="nucleotide sequence ID" value="NZ_JAOVZQ010000001.1"/>
</dbReference>
<dbReference type="Proteomes" id="UP001081283">
    <property type="component" value="Unassembled WGS sequence"/>
</dbReference>
<dbReference type="SUPFAM" id="SSF51735">
    <property type="entry name" value="NAD(P)-binding Rossmann-fold domains"/>
    <property type="match status" value="1"/>
</dbReference>
<name>A0ABT3YHN1_9HYPH</name>
<evidence type="ECO:0000313" key="4">
    <source>
        <dbReference type="EMBL" id="MCY0095391.1"/>
    </source>
</evidence>
<comment type="caution">
    <text evidence="4">The sequence shown here is derived from an EMBL/GenBank/DDBJ whole genome shotgun (WGS) entry which is preliminary data.</text>
</comment>
<dbReference type="PANTHER" id="PTHR43818:SF11">
    <property type="entry name" value="BCDNA.GH03377"/>
    <property type="match status" value="1"/>
</dbReference>
<dbReference type="InterPro" id="IPR036291">
    <property type="entry name" value="NAD(P)-bd_dom_sf"/>
</dbReference>
<feature type="domain" description="Gfo/Idh/MocA-like oxidoreductase N-terminal" evidence="2">
    <location>
        <begin position="52"/>
        <end position="125"/>
    </location>
</feature>
<evidence type="ECO:0000313" key="5">
    <source>
        <dbReference type="Proteomes" id="UP001081283"/>
    </source>
</evidence>
<dbReference type="Gene3D" id="3.40.50.720">
    <property type="entry name" value="NAD(P)-binding Rossmann-like Domain"/>
    <property type="match status" value="1"/>
</dbReference>
<dbReference type="InterPro" id="IPR055170">
    <property type="entry name" value="GFO_IDH_MocA-like_dom"/>
</dbReference>
<organism evidence="4 5">
    <name type="scientific">Hoeflea ulvae</name>
    <dbReference type="NCBI Taxonomy" id="2983764"/>
    <lineage>
        <taxon>Bacteria</taxon>
        <taxon>Pseudomonadati</taxon>
        <taxon>Pseudomonadota</taxon>
        <taxon>Alphaproteobacteria</taxon>
        <taxon>Hyphomicrobiales</taxon>
        <taxon>Rhizobiaceae</taxon>
        <taxon>Hoeflea</taxon>
    </lineage>
</organism>
<dbReference type="EMBL" id="JAOVZQ010000001">
    <property type="protein sequence ID" value="MCY0095391.1"/>
    <property type="molecule type" value="Genomic_DNA"/>
</dbReference>
<dbReference type="Pfam" id="PF22725">
    <property type="entry name" value="GFO_IDH_MocA_C3"/>
    <property type="match status" value="1"/>
</dbReference>
<dbReference type="InterPro" id="IPR050463">
    <property type="entry name" value="Gfo/Idh/MocA_oxidrdct_glycsds"/>
</dbReference>
<accession>A0ABT3YHN1</accession>
<dbReference type="Gene3D" id="3.30.360.10">
    <property type="entry name" value="Dihydrodipicolinate Reductase, domain 2"/>
    <property type="match status" value="1"/>
</dbReference>
<dbReference type="Pfam" id="PF01408">
    <property type="entry name" value="GFO_IDH_MocA"/>
    <property type="match status" value="1"/>
</dbReference>
<evidence type="ECO:0000256" key="1">
    <source>
        <dbReference type="ARBA" id="ARBA00023002"/>
    </source>
</evidence>
<dbReference type="InterPro" id="IPR000683">
    <property type="entry name" value="Gfo/Idh/MocA-like_OxRdtase_N"/>
</dbReference>
<dbReference type="PANTHER" id="PTHR43818">
    <property type="entry name" value="BCDNA.GH03377"/>
    <property type="match status" value="1"/>
</dbReference>